<name>A0A0D1KAS4_9LACO</name>
<dbReference type="RefSeq" id="WP_052497181.1">
    <property type="nucleotide sequence ID" value="NZ_JALOCT010000003.1"/>
</dbReference>
<accession>A0A0D1KAS4</accession>
<evidence type="ECO:0008006" key="3">
    <source>
        <dbReference type="Google" id="ProtNLM"/>
    </source>
</evidence>
<organism evidence="1 2">
    <name type="scientific">Weissella cibaria</name>
    <dbReference type="NCBI Taxonomy" id="137591"/>
    <lineage>
        <taxon>Bacteria</taxon>
        <taxon>Bacillati</taxon>
        <taxon>Bacillota</taxon>
        <taxon>Bacilli</taxon>
        <taxon>Lactobacillales</taxon>
        <taxon>Lactobacillaceae</taxon>
        <taxon>Weissella</taxon>
    </lineage>
</organism>
<sequence length="249" mass="27833">MFVQPINAKYWLAGLSVEKDGVMYEAKIAFKGGEPARQAIAEHGNLAEVQMQYWFDWIFREFSEKRPMSTLNRFNAGELSIHEVSPQFRTVLAAATYGEQMTNQLYAAGEMPNYHPGALVQGWAVEQAFEQHLRPLLALPEVAAVSLEGGGMRRVETKPEDPDWFWTFEVFDKTDDVDPYLEVPIHSGAIATHELIDGVAAVMLPDLTDAAIWVTALSQFEDCDQLSTITVPGRGVIVINKTARTWGEN</sequence>
<dbReference type="STRING" id="137591.AO080_00265"/>
<dbReference type="InterPro" id="IPR003374">
    <property type="entry name" value="ApbE-like_sf"/>
</dbReference>
<dbReference type="EMBL" id="JWHU01000006">
    <property type="protein sequence ID" value="KIU21784.1"/>
    <property type="molecule type" value="Genomic_DNA"/>
</dbReference>
<evidence type="ECO:0000313" key="1">
    <source>
        <dbReference type="EMBL" id="KIU21784.1"/>
    </source>
</evidence>
<proteinExistence type="predicted"/>
<dbReference type="AlphaFoldDB" id="A0A0D1KAS4"/>
<dbReference type="eggNOG" id="COG1477">
    <property type="taxonomic scope" value="Bacteria"/>
</dbReference>
<dbReference type="Proteomes" id="UP000032287">
    <property type="component" value="Unassembled WGS sequence"/>
</dbReference>
<evidence type="ECO:0000313" key="2">
    <source>
        <dbReference type="Proteomes" id="UP000032287"/>
    </source>
</evidence>
<dbReference type="PATRIC" id="fig|137591.25.peg.457"/>
<comment type="caution">
    <text evidence="1">The sequence shown here is derived from an EMBL/GenBank/DDBJ whole genome shotgun (WGS) entry which is preliminary data.</text>
</comment>
<protein>
    <recommendedName>
        <fullName evidence="3">FAD:protein FMN transferase</fullName>
    </recommendedName>
</protein>
<reference evidence="1" key="1">
    <citation type="journal article" date="2015" name="Microbiology (Mosc.)">
        <title>Genomics of the Weissella cibaria species with an examination of its metabolic traits.</title>
        <authorList>
            <person name="Lynch K.M."/>
            <person name="Lucid A."/>
            <person name="Arendt E.K."/>
            <person name="Sleator R.D."/>
            <person name="Lucey B."/>
            <person name="Coffey A."/>
        </authorList>
    </citation>
    <scope>NUCLEOTIDE SEQUENCE [LARGE SCALE GENOMIC DNA]</scope>
    <source>
        <strain evidence="1">MG1</strain>
    </source>
</reference>
<gene>
    <name evidence="1" type="ORF">QX99_00472</name>
</gene>
<dbReference type="SUPFAM" id="SSF143631">
    <property type="entry name" value="ApbE-like"/>
    <property type="match status" value="1"/>
</dbReference>
<keyword evidence="2" id="KW-1185">Reference proteome</keyword>